<dbReference type="FunFam" id="3.90.190.10:FF:000006">
    <property type="entry name" value="Dual specificity protein phosphatase CDC14B"/>
    <property type="match status" value="2"/>
</dbReference>
<dbReference type="CDD" id="cd14499">
    <property type="entry name" value="CDC14_C"/>
    <property type="match status" value="2"/>
</dbReference>
<keyword evidence="4" id="KW-0904">Protein phosphatase</keyword>
<feature type="compositionally biased region" description="Polar residues" evidence="5">
    <location>
        <begin position="936"/>
        <end position="953"/>
    </location>
</feature>
<dbReference type="PROSITE" id="PS00383">
    <property type="entry name" value="TYR_PHOSPHATASE_1"/>
    <property type="match status" value="2"/>
</dbReference>
<dbReference type="InterPro" id="IPR020422">
    <property type="entry name" value="TYR_PHOSPHATASE_DUAL_dom"/>
</dbReference>
<dbReference type="InterPro" id="IPR044506">
    <property type="entry name" value="CDC14_C"/>
</dbReference>
<feature type="domain" description="Tyrosine specific protein phosphatases" evidence="7">
    <location>
        <begin position="252"/>
        <end position="314"/>
    </location>
</feature>
<gene>
    <name evidence="8" type="ORF">B5V51_1888</name>
</gene>
<name>A0A2A4JJ57_HELVI</name>
<evidence type="ECO:0000256" key="2">
    <source>
        <dbReference type="ARBA" id="ARBA00013064"/>
    </source>
</evidence>
<dbReference type="SUPFAM" id="SSF52799">
    <property type="entry name" value="(Phosphotyrosine protein) phosphatases II"/>
    <property type="match status" value="3"/>
</dbReference>
<evidence type="ECO:0000256" key="5">
    <source>
        <dbReference type="SAM" id="MobiDB-lite"/>
    </source>
</evidence>
<feature type="compositionally biased region" description="Polar residues" evidence="5">
    <location>
        <begin position="897"/>
        <end position="909"/>
    </location>
</feature>
<dbReference type="InterPro" id="IPR029260">
    <property type="entry name" value="DSPn"/>
</dbReference>
<dbReference type="InterPro" id="IPR029021">
    <property type="entry name" value="Prot-tyrosine_phosphatase-like"/>
</dbReference>
<dbReference type="InterPro" id="IPR016130">
    <property type="entry name" value="Tyr_Pase_AS"/>
</dbReference>
<evidence type="ECO:0000313" key="8">
    <source>
        <dbReference type="EMBL" id="PCG71432.1"/>
    </source>
</evidence>
<dbReference type="PROSITE" id="PS50056">
    <property type="entry name" value="TYR_PHOSPHATASE_2"/>
    <property type="match status" value="2"/>
</dbReference>
<dbReference type="InterPro" id="IPR003595">
    <property type="entry name" value="Tyr_Pase_cat"/>
</dbReference>
<reference evidence="8" key="1">
    <citation type="submission" date="2017-09" db="EMBL/GenBank/DDBJ databases">
        <title>Contemporary evolution of a Lepidopteran species, Heliothis virescens, in response to modern agricultural practices.</title>
        <authorList>
            <person name="Fritz M.L."/>
            <person name="Deyonke A.M."/>
            <person name="Papanicolaou A."/>
            <person name="Micinski S."/>
            <person name="Westbrook J."/>
            <person name="Gould F."/>
        </authorList>
    </citation>
    <scope>NUCLEOTIDE SEQUENCE [LARGE SCALE GENOMIC DNA]</scope>
    <source>
        <strain evidence="8">HvINT-</strain>
        <tissue evidence="8">Whole body</tissue>
    </source>
</reference>
<keyword evidence="3" id="KW-0378">Hydrolase</keyword>
<evidence type="ECO:0000256" key="3">
    <source>
        <dbReference type="ARBA" id="ARBA00022801"/>
    </source>
</evidence>
<dbReference type="Pfam" id="PF14671">
    <property type="entry name" value="DSPn"/>
    <property type="match status" value="1"/>
</dbReference>
<evidence type="ECO:0000259" key="6">
    <source>
        <dbReference type="PROSITE" id="PS50054"/>
    </source>
</evidence>
<evidence type="ECO:0000259" key="7">
    <source>
        <dbReference type="PROSITE" id="PS50056"/>
    </source>
</evidence>
<comment type="similarity">
    <text evidence="1">Belongs to the protein-tyrosine phosphatase family. Non-receptor class CDC14 subfamily.</text>
</comment>
<dbReference type="GO" id="GO:0004725">
    <property type="term" value="F:protein tyrosine phosphatase activity"/>
    <property type="evidence" value="ECO:0007669"/>
    <property type="project" value="UniProtKB-EC"/>
</dbReference>
<dbReference type="CDD" id="cd17657">
    <property type="entry name" value="CDC14_N"/>
    <property type="match status" value="1"/>
</dbReference>
<feature type="region of interest" description="Disordered" evidence="5">
    <location>
        <begin position="884"/>
        <end position="953"/>
    </location>
</feature>
<dbReference type="STRING" id="7102.A0A2A4JJ57"/>
<dbReference type="EC" id="3.1.3.48" evidence="2"/>
<evidence type="ECO:0000256" key="4">
    <source>
        <dbReference type="ARBA" id="ARBA00022912"/>
    </source>
</evidence>
<dbReference type="InterPro" id="IPR000387">
    <property type="entry name" value="Tyr_Pase_dom"/>
</dbReference>
<feature type="domain" description="Tyrosine specific protein phosphatases" evidence="7">
    <location>
        <begin position="594"/>
        <end position="656"/>
    </location>
</feature>
<protein>
    <recommendedName>
        <fullName evidence="2">protein-tyrosine-phosphatase</fullName>
        <ecNumber evidence="2">3.1.3.48</ecNumber>
    </recommendedName>
</protein>
<dbReference type="PROSITE" id="PS50054">
    <property type="entry name" value="TYR_PHOSPHATASE_DUAL"/>
    <property type="match status" value="2"/>
</dbReference>
<dbReference type="Gene3D" id="3.90.190.10">
    <property type="entry name" value="Protein tyrosine phosphatase superfamily"/>
    <property type="match status" value="3"/>
</dbReference>
<dbReference type="PANTHER" id="PTHR23339">
    <property type="entry name" value="TYROSINE SPECIFIC PROTEIN PHOSPHATASE AND DUAL SPECIFICITY PROTEIN PHOSPHATASE"/>
    <property type="match status" value="1"/>
</dbReference>
<dbReference type="Pfam" id="PF22785">
    <property type="entry name" value="Tc-R-P"/>
    <property type="match status" value="2"/>
</dbReference>
<proteinExistence type="inferred from homology"/>
<organism evidence="8">
    <name type="scientific">Heliothis virescens</name>
    <name type="common">Tobacco budworm moth</name>
    <dbReference type="NCBI Taxonomy" id="7102"/>
    <lineage>
        <taxon>Eukaryota</taxon>
        <taxon>Metazoa</taxon>
        <taxon>Ecdysozoa</taxon>
        <taxon>Arthropoda</taxon>
        <taxon>Hexapoda</taxon>
        <taxon>Insecta</taxon>
        <taxon>Pterygota</taxon>
        <taxon>Neoptera</taxon>
        <taxon>Endopterygota</taxon>
        <taxon>Lepidoptera</taxon>
        <taxon>Glossata</taxon>
        <taxon>Ditrysia</taxon>
        <taxon>Noctuoidea</taxon>
        <taxon>Noctuidae</taxon>
        <taxon>Heliothinae</taxon>
        <taxon>Heliothis</taxon>
    </lineage>
</organism>
<dbReference type="AlphaFoldDB" id="A0A2A4JJ57"/>
<comment type="caution">
    <text evidence="8">The sequence shown here is derived from an EMBL/GenBank/DDBJ whole genome shotgun (WGS) entry which is preliminary data.</text>
</comment>
<dbReference type="SMART" id="SM00404">
    <property type="entry name" value="PTPc_motif"/>
    <property type="match status" value="2"/>
</dbReference>
<dbReference type="EMBL" id="NWSH01001391">
    <property type="protein sequence ID" value="PCG71432.1"/>
    <property type="molecule type" value="Genomic_DNA"/>
</dbReference>
<feature type="domain" description="Tyrosine-protein phosphatase" evidence="6">
    <location>
        <begin position="169"/>
        <end position="327"/>
    </location>
</feature>
<dbReference type="InterPro" id="IPR050561">
    <property type="entry name" value="PTP"/>
</dbReference>
<evidence type="ECO:0000256" key="1">
    <source>
        <dbReference type="ARBA" id="ARBA00007315"/>
    </source>
</evidence>
<sequence>MIRCCQNKGLYFATLKTGYKPKPTRNSKYFHIEDEIVYENFYFDFGPYHLCHLYQFCNKLSEELEKNPKKKIVFYTSNNETLRLNAAYLIGSYQIIYLNQSPAAVYKQLTDGYDWSLLNFRDASGGPPLFDISLLDVLHGVKVAHDARFFDFDNFDAEQYLFYEKVENGDLNWIIPGKMLAFSGPHHRSRLDRGYPLHSPEHYHEYFRKHHVTTIVRLNKKSYDARQFTAHGFEHRELFFVDGSVPSDLIVNRFIRITEMAKGAVAVHCKAGLGRTGTLIACYLMKHHAFTARESIAWLRICRPGSVIGHQQWFLENVQPRMHAEGESYRRRHNITTLPVFERGIYSEPAADAVDNKPVSHAVLHTSKLANKLDNANVLNANETDSENNVTSVIGKYKTTPTPMLPTKTVFAPKMNYMMPTNNIRNANNTNLKQPPRIINSTLKSHYASKTSTFPPTRSANSQANKLAGGVKPFTGKSSFHGQRANLARPTLALEEFRREKTLQAAKVENGDLNWIIPGKMLAFSGPHHRSRLDRGYPLHSPEHYHEYFRKHHVTTIVRLNKKSYDARQFTAHGFEHRELFFVDGSVPSDLIVNRFIRITEMAKGAVAVHCKAGLGRTGTLIACYLMKHHAFTARESIAWLRICRPGSVIGHQQWFLENVQPRMHAEGESYRRRHNITTLPVFERGIYSEPAADAVDNKPVSHAVLHTSKLANKLDNANVLNANETDSENNVTSVIGKYKTTPTPMLPTKTVFAPKMNYMMPTNNIRNANNTNLKQPPRIINSTLKSHYASKTSTFPPTRSANSQANKLAGGVKPFTGKSSFHGQRANLARPTLGYTHGASPLKTFTRKTVSVNKIGNNDSAVVTTLNNVTSTLSALTENCHLNGKNRLPSEPNLKSVVQNKPTNSNLTARKKLIVRSNSSSRKKLPKSNLPKSGLESTQDLSSSDTNVTNISADSLETPFRFRRKRDKSNSPEPMDCITNSVITADVTPDNFEETNNSQGNKLYKIKALRKKCPAFGVSLLKKDGVQTRSSSCASSSTVKKK</sequence>
<accession>A0A2A4JJ57</accession>
<feature type="domain" description="Tyrosine-protein phosphatase" evidence="6">
    <location>
        <begin position="511"/>
        <end position="669"/>
    </location>
</feature>